<keyword evidence="2" id="KW-0238">DNA-binding</keyword>
<dbReference type="InterPro" id="IPR010093">
    <property type="entry name" value="SinI_DNA-bd"/>
</dbReference>
<reference evidence="2 3" key="1">
    <citation type="submission" date="2017-11" db="EMBL/GenBank/DDBJ databases">
        <title>Evolution of Phototrophy in the Chloroflexi Phylum Driven by Horizontal Gene Transfer.</title>
        <authorList>
            <person name="Ward L.M."/>
            <person name="Hemp J."/>
            <person name="Shih P.M."/>
            <person name="Mcglynn S.E."/>
            <person name="Fischer W."/>
        </authorList>
    </citation>
    <scope>NUCLEOTIDE SEQUENCE [LARGE SCALE GENOMIC DNA]</scope>
    <source>
        <strain evidence="2">JP3_7</strain>
    </source>
</reference>
<evidence type="ECO:0000313" key="2">
    <source>
        <dbReference type="EMBL" id="PJF48493.1"/>
    </source>
</evidence>
<feature type="domain" description="HTH merR-type" evidence="1">
    <location>
        <begin position="10"/>
        <end position="72"/>
    </location>
</feature>
<dbReference type="CDD" id="cd04762">
    <property type="entry name" value="HTH_MerR-trunc"/>
    <property type="match status" value="1"/>
</dbReference>
<dbReference type="GO" id="GO:0006355">
    <property type="term" value="P:regulation of DNA-templated transcription"/>
    <property type="evidence" value="ECO:0007669"/>
    <property type="project" value="InterPro"/>
</dbReference>
<accession>A0A2M8QFA3</accession>
<dbReference type="Gene3D" id="1.10.1660.10">
    <property type="match status" value="1"/>
</dbReference>
<evidence type="ECO:0000259" key="1">
    <source>
        <dbReference type="PROSITE" id="PS50937"/>
    </source>
</evidence>
<dbReference type="InterPro" id="IPR041657">
    <property type="entry name" value="HTH_17"/>
</dbReference>
<dbReference type="InterPro" id="IPR009061">
    <property type="entry name" value="DNA-bd_dom_put_sf"/>
</dbReference>
<evidence type="ECO:0000313" key="3">
    <source>
        <dbReference type="Proteomes" id="UP000230790"/>
    </source>
</evidence>
<dbReference type="NCBIfam" id="TIGR01764">
    <property type="entry name" value="excise"/>
    <property type="match status" value="1"/>
</dbReference>
<comment type="caution">
    <text evidence="2">The sequence shown here is derived from an EMBL/GenBank/DDBJ whole genome shotgun (WGS) entry which is preliminary data.</text>
</comment>
<dbReference type="SMART" id="SM00422">
    <property type="entry name" value="HTH_MERR"/>
    <property type="match status" value="1"/>
</dbReference>
<dbReference type="AlphaFoldDB" id="A0A2M8QFA3"/>
<dbReference type="Pfam" id="PF12728">
    <property type="entry name" value="HTH_17"/>
    <property type="match status" value="1"/>
</dbReference>
<dbReference type="EMBL" id="PGTN01000013">
    <property type="protein sequence ID" value="PJF48493.1"/>
    <property type="molecule type" value="Genomic_DNA"/>
</dbReference>
<sequence>MSQSMASESWLSIKEAAAYLNIHPATLRRWADNGEIPYMLTPGGHRRFAQSDIQRFAELHRVARREVSLAEAWADRAMTRARQELPERSAAGWLAALDEPMRERHRALGRRLMGLTLQYVSADDGAHLLEEARALGRDYGELSKTAGASLKDALQAALFFRDKLLEATLELSETAPVRPGDSSRLVKRINALLNAVQLAIAEVYEADASGPTPPRNRRRA</sequence>
<name>A0A2M8QFA3_9CHLR</name>
<dbReference type="Proteomes" id="UP000230790">
    <property type="component" value="Unassembled WGS sequence"/>
</dbReference>
<dbReference type="SUPFAM" id="SSF46955">
    <property type="entry name" value="Putative DNA-binding domain"/>
    <property type="match status" value="1"/>
</dbReference>
<dbReference type="GO" id="GO:0003677">
    <property type="term" value="F:DNA binding"/>
    <property type="evidence" value="ECO:0007669"/>
    <property type="project" value="UniProtKB-KW"/>
</dbReference>
<organism evidence="2 3">
    <name type="scientific">Candidatus Thermofonsia Clade 3 bacterium</name>
    <dbReference type="NCBI Taxonomy" id="2364212"/>
    <lineage>
        <taxon>Bacteria</taxon>
        <taxon>Bacillati</taxon>
        <taxon>Chloroflexota</taxon>
        <taxon>Candidatus Thermofontia</taxon>
        <taxon>Candidatus Thermofonsia Clade 3</taxon>
    </lineage>
</organism>
<gene>
    <name evidence="2" type="ORF">CUN48_03260</name>
</gene>
<dbReference type="PROSITE" id="PS50937">
    <property type="entry name" value="HTH_MERR_2"/>
    <property type="match status" value="1"/>
</dbReference>
<protein>
    <submittedName>
        <fullName evidence="2">DNA-binding protein</fullName>
    </submittedName>
</protein>
<proteinExistence type="predicted"/>
<dbReference type="InterPro" id="IPR000551">
    <property type="entry name" value="MerR-type_HTH_dom"/>
</dbReference>